<keyword evidence="1" id="KW-0863">Zinc-finger</keyword>
<dbReference type="InterPro" id="IPR013087">
    <property type="entry name" value="Znf_C2H2_type"/>
</dbReference>
<comment type="caution">
    <text evidence="4">The sequence shown here is derived from an EMBL/GenBank/DDBJ whole genome shotgun (WGS) entry which is preliminary data.</text>
</comment>
<dbReference type="OrthoDB" id="2782214at2759"/>
<keyword evidence="5" id="KW-1185">Reference proteome</keyword>
<name>A0A1M2V2B7_TRAPU</name>
<evidence type="ECO:0000313" key="4">
    <source>
        <dbReference type="EMBL" id="OJT01733.1"/>
    </source>
</evidence>
<evidence type="ECO:0000256" key="1">
    <source>
        <dbReference type="PROSITE-ProRule" id="PRU00042"/>
    </source>
</evidence>
<dbReference type="Proteomes" id="UP000184267">
    <property type="component" value="Unassembled WGS sequence"/>
</dbReference>
<reference evidence="4 5" key="1">
    <citation type="submission" date="2016-10" db="EMBL/GenBank/DDBJ databases">
        <title>Genome sequence of the basidiomycete white-rot fungus Trametes pubescens.</title>
        <authorList>
            <person name="Makela M.R."/>
            <person name="Granchi Z."/>
            <person name="Peng M."/>
            <person name="De Vries R.P."/>
            <person name="Grigoriev I."/>
            <person name="Riley R."/>
            <person name="Hilden K."/>
        </authorList>
    </citation>
    <scope>NUCLEOTIDE SEQUENCE [LARGE SCALE GENOMIC DNA]</scope>
    <source>
        <strain evidence="4 5">FBCC735</strain>
    </source>
</reference>
<feature type="domain" description="C2H2-type" evidence="3">
    <location>
        <begin position="173"/>
        <end position="201"/>
    </location>
</feature>
<organism evidence="4 5">
    <name type="scientific">Trametes pubescens</name>
    <name type="common">White-rot fungus</name>
    <dbReference type="NCBI Taxonomy" id="154538"/>
    <lineage>
        <taxon>Eukaryota</taxon>
        <taxon>Fungi</taxon>
        <taxon>Dikarya</taxon>
        <taxon>Basidiomycota</taxon>
        <taxon>Agaricomycotina</taxon>
        <taxon>Agaricomycetes</taxon>
        <taxon>Polyporales</taxon>
        <taxon>Polyporaceae</taxon>
        <taxon>Trametes</taxon>
    </lineage>
</organism>
<evidence type="ECO:0000259" key="3">
    <source>
        <dbReference type="PROSITE" id="PS50157"/>
    </source>
</evidence>
<feature type="region of interest" description="Disordered" evidence="2">
    <location>
        <begin position="1"/>
        <end position="22"/>
    </location>
</feature>
<dbReference type="STRING" id="154538.A0A1M2V2B7"/>
<accession>A0A1M2V2B7</accession>
<dbReference type="PROSITE" id="PS50157">
    <property type="entry name" value="ZINC_FINGER_C2H2_2"/>
    <property type="match status" value="1"/>
</dbReference>
<keyword evidence="1" id="KW-0862">Zinc</keyword>
<dbReference type="AlphaFoldDB" id="A0A1M2V2B7"/>
<keyword evidence="1" id="KW-0479">Metal-binding</keyword>
<dbReference type="OMA" id="HPASFAY"/>
<sequence length="201" mass="21996">MTAMSPTTPNVTYAGTLPTSRGVTHARNGHFNPQPVYNGYDNTRAPLSPIYHTPAHPENYGSPFAGAPAPSFPTDSAYTGSHPASFAYAMQPVHNARPRETTPRCEWVNCRMLIDDPSPAGIARHLKQHHDVQVADNRSRHPCKWGAQPCGKDMYPSSLGKHIAECHLRNMVKQCPHCGADFARADTLSRHIKAFCPNSSG</sequence>
<evidence type="ECO:0000256" key="2">
    <source>
        <dbReference type="SAM" id="MobiDB-lite"/>
    </source>
</evidence>
<proteinExistence type="predicted"/>
<dbReference type="GO" id="GO:0008270">
    <property type="term" value="F:zinc ion binding"/>
    <property type="evidence" value="ECO:0007669"/>
    <property type="project" value="UniProtKB-KW"/>
</dbReference>
<dbReference type="Gene3D" id="3.30.160.60">
    <property type="entry name" value="Classic Zinc Finger"/>
    <property type="match status" value="1"/>
</dbReference>
<protein>
    <recommendedName>
        <fullName evidence="3">C2H2-type domain-containing protein</fullName>
    </recommendedName>
</protein>
<dbReference type="EMBL" id="MNAD01001723">
    <property type="protein sequence ID" value="OJT01733.1"/>
    <property type="molecule type" value="Genomic_DNA"/>
</dbReference>
<gene>
    <name evidence="4" type="ORF">TRAPUB_7789</name>
</gene>
<evidence type="ECO:0000313" key="5">
    <source>
        <dbReference type="Proteomes" id="UP000184267"/>
    </source>
</evidence>